<feature type="domain" description="N-acetyltransferase" evidence="3">
    <location>
        <begin position="1"/>
        <end position="150"/>
    </location>
</feature>
<keyword evidence="2" id="KW-0012">Acyltransferase</keyword>
<organism evidence="4 5">
    <name type="scientific">Phenylobacterium kunshanense</name>
    <dbReference type="NCBI Taxonomy" id="1445034"/>
    <lineage>
        <taxon>Bacteria</taxon>
        <taxon>Pseudomonadati</taxon>
        <taxon>Pseudomonadota</taxon>
        <taxon>Alphaproteobacteria</taxon>
        <taxon>Caulobacterales</taxon>
        <taxon>Caulobacteraceae</taxon>
        <taxon>Phenylobacterium</taxon>
    </lineage>
</organism>
<dbReference type="InterPro" id="IPR000182">
    <property type="entry name" value="GNAT_dom"/>
</dbReference>
<dbReference type="InterPro" id="IPR016181">
    <property type="entry name" value="Acyl_CoA_acyltransferase"/>
</dbReference>
<protein>
    <submittedName>
        <fullName evidence="4">N-acetyltransferase</fullName>
    </submittedName>
</protein>
<evidence type="ECO:0000256" key="2">
    <source>
        <dbReference type="ARBA" id="ARBA00023315"/>
    </source>
</evidence>
<dbReference type="SUPFAM" id="SSF55729">
    <property type="entry name" value="Acyl-CoA N-acyltransferases (Nat)"/>
    <property type="match status" value="1"/>
</dbReference>
<dbReference type="PANTHER" id="PTHR43877:SF2">
    <property type="entry name" value="AMINOALKYLPHOSPHONATE N-ACETYLTRANSFERASE-RELATED"/>
    <property type="match status" value="1"/>
</dbReference>
<dbReference type="Proteomes" id="UP000249524">
    <property type="component" value="Unassembled WGS sequence"/>
</dbReference>
<dbReference type="CDD" id="cd04301">
    <property type="entry name" value="NAT_SF"/>
    <property type="match status" value="1"/>
</dbReference>
<proteinExistence type="predicted"/>
<evidence type="ECO:0000313" key="5">
    <source>
        <dbReference type="Proteomes" id="UP000249524"/>
    </source>
</evidence>
<dbReference type="InterPro" id="IPR050832">
    <property type="entry name" value="Bact_Acetyltransf"/>
</dbReference>
<dbReference type="GO" id="GO:0016747">
    <property type="term" value="F:acyltransferase activity, transferring groups other than amino-acyl groups"/>
    <property type="evidence" value="ECO:0007669"/>
    <property type="project" value="InterPro"/>
</dbReference>
<reference evidence="4 5" key="1">
    <citation type="submission" date="2018-05" db="EMBL/GenBank/DDBJ databases">
        <authorList>
            <person name="Lanie J.A."/>
            <person name="Ng W.-L."/>
            <person name="Kazmierczak K.M."/>
            <person name="Andrzejewski T.M."/>
            <person name="Davidsen T.M."/>
            <person name="Wayne K.J."/>
            <person name="Tettelin H."/>
            <person name="Glass J.I."/>
            <person name="Rusch D."/>
            <person name="Podicherti R."/>
            <person name="Tsui H.-C.T."/>
            <person name="Winkler M.E."/>
        </authorList>
    </citation>
    <scope>NUCLEOTIDE SEQUENCE [LARGE SCALE GENOMIC DNA]</scope>
    <source>
        <strain evidence="4 5">BUT-10</strain>
    </source>
</reference>
<dbReference type="PANTHER" id="PTHR43877">
    <property type="entry name" value="AMINOALKYLPHOSPHONATE N-ACETYLTRANSFERASE-RELATED-RELATED"/>
    <property type="match status" value="1"/>
</dbReference>
<dbReference type="PROSITE" id="PS51186">
    <property type="entry name" value="GNAT"/>
    <property type="match status" value="1"/>
</dbReference>
<evidence type="ECO:0000259" key="3">
    <source>
        <dbReference type="PROSITE" id="PS51186"/>
    </source>
</evidence>
<sequence>MEIVEFEPRHAQAFRTLNEAWISRHFVLEAKDREVLNDPQGKIIDKGGRIFMALKDGAPVGCVALMKMDDGGYEVAKMTVSEDLRGSGLGRRLMQRCIDAGAELGARRLYLETNSGLGPALGLYRAMGFRDLAPMETPYARADVFMERPY</sequence>
<dbReference type="EMBL" id="QFYS01000002">
    <property type="protein sequence ID" value="RAK67482.1"/>
    <property type="molecule type" value="Genomic_DNA"/>
</dbReference>
<evidence type="ECO:0000256" key="1">
    <source>
        <dbReference type="ARBA" id="ARBA00022679"/>
    </source>
</evidence>
<name>A0A328BJ29_9CAUL</name>
<dbReference type="OrthoDB" id="1431064at2"/>
<keyword evidence="5" id="KW-1185">Reference proteome</keyword>
<dbReference type="AlphaFoldDB" id="A0A328BJ29"/>
<gene>
    <name evidence="4" type="ORF">DJ019_06100</name>
</gene>
<comment type="caution">
    <text evidence="4">The sequence shown here is derived from an EMBL/GenBank/DDBJ whole genome shotgun (WGS) entry which is preliminary data.</text>
</comment>
<dbReference type="Gene3D" id="3.40.630.30">
    <property type="match status" value="1"/>
</dbReference>
<evidence type="ECO:0000313" key="4">
    <source>
        <dbReference type="EMBL" id="RAK67482.1"/>
    </source>
</evidence>
<keyword evidence="1 4" id="KW-0808">Transferase</keyword>
<dbReference type="Pfam" id="PF00583">
    <property type="entry name" value="Acetyltransf_1"/>
    <property type="match status" value="1"/>
</dbReference>
<accession>A0A328BJ29</accession>